<organism evidence="1 2">
    <name type="scientific">Plakobranchus ocellatus</name>
    <dbReference type="NCBI Taxonomy" id="259542"/>
    <lineage>
        <taxon>Eukaryota</taxon>
        <taxon>Metazoa</taxon>
        <taxon>Spiralia</taxon>
        <taxon>Lophotrochozoa</taxon>
        <taxon>Mollusca</taxon>
        <taxon>Gastropoda</taxon>
        <taxon>Heterobranchia</taxon>
        <taxon>Euthyneura</taxon>
        <taxon>Panpulmonata</taxon>
        <taxon>Sacoglossa</taxon>
        <taxon>Placobranchoidea</taxon>
        <taxon>Plakobranchidae</taxon>
        <taxon>Plakobranchus</taxon>
    </lineage>
</organism>
<gene>
    <name evidence="1" type="ORF">PoB_001361100</name>
</gene>
<dbReference type="Proteomes" id="UP000735302">
    <property type="component" value="Unassembled WGS sequence"/>
</dbReference>
<comment type="caution">
    <text evidence="1">The sequence shown here is derived from an EMBL/GenBank/DDBJ whole genome shotgun (WGS) entry which is preliminary data.</text>
</comment>
<evidence type="ECO:0000313" key="1">
    <source>
        <dbReference type="EMBL" id="GFN87105.1"/>
    </source>
</evidence>
<name>A0AAV3YUJ8_9GAST</name>
<dbReference type="AlphaFoldDB" id="A0AAV3YUJ8"/>
<evidence type="ECO:0008006" key="3">
    <source>
        <dbReference type="Google" id="ProtNLM"/>
    </source>
</evidence>
<dbReference type="EMBL" id="BLXT01001660">
    <property type="protein sequence ID" value="GFN87105.1"/>
    <property type="molecule type" value="Genomic_DNA"/>
</dbReference>
<proteinExistence type="predicted"/>
<keyword evidence="2" id="KW-1185">Reference proteome</keyword>
<reference evidence="1 2" key="1">
    <citation type="journal article" date="2021" name="Elife">
        <title>Chloroplast acquisition without the gene transfer in kleptoplastic sea slugs, Plakobranchus ocellatus.</title>
        <authorList>
            <person name="Maeda T."/>
            <person name="Takahashi S."/>
            <person name="Yoshida T."/>
            <person name="Shimamura S."/>
            <person name="Takaki Y."/>
            <person name="Nagai Y."/>
            <person name="Toyoda A."/>
            <person name="Suzuki Y."/>
            <person name="Arimoto A."/>
            <person name="Ishii H."/>
            <person name="Satoh N."/>
            <person name="Nishiyama T."/>
            <person name="Hasebe M."/>
            <person name="Maruyama T."/>
            <person name="Minagawa J."/>
            <person name="Obokata J."/>
            <person name="Shigenobu S."/>
        </authorList>
    </citation>
    <scope>NUCLEOTIDE SEQUENCE [LARGE SCALE GENOMIC DNA]</scope>
</reference>
<protein>
    <recommendedName>
        <fullName evidence="3">UDENN domain-containing protein</fullName>
    </recommendedName>
</protein>
<sequence>MYPFASGRQPLVVVPLDLPDLQVGACLLFIAHLNKASGKPSQTSWRHDRLVLRLSYPTFPDPINRIFSSVGSPRLSLSLFSDVDGSVRGSVAMSFVAKHGANRLSYALTRKFIANVHPLYMYYFPDRFQRVVVEDSTQGVSNVIIVRARGSRTTGDGSNAMRLLDWLRTSFALFGNKLYCLIDRLLNSFSPFPPPFPSILLCHKSVKEKLLTHTTDVALKFYIWLHLVLSNKAMKADFGKSLGISPVS</sequence>
<accession>A0AAV3YUJ8</accession>
<evidence type="ECO:0000313" key="2">
    <source>
        <dbReference type="Proteomes" id="UP000735302"/>
    </source>
</evidence>